<comment type="subcellular location">
    <subcellularLocation>
        <location evidence="1 7">Cytoplasm</location>
    </subcellularLocation>
</comment>
<keyword evidence="3" id="KW-0479">Metal-binding</keyword>
<keyword evidence="5 7" id="KW-0119">Carbohydrate metabolism</keyword>
<reference evidence="8 9" key="1">
    <citation type="submission" date="2020-03" db="EMBL/GenBank/DDBJ databases">
        <title>Genomic Encyclopedia of Type Strains, Phase IV (KMG-IV): sequencing the most valuable type-strain genomes for metagenomic binning, comparative biology and taxonomic classification.</title>
        <authorList>
            <person name="Goeker M."/>
        </authorList>
    </citation>
    <scope>NUCLEOTIDE SEQUENCE [LARGE SCALE GENOMIC DNA]</scope>
    <source>
        <strain evidence="8 9">DSM 102865</strain>
    </source>
</reference>
<comment type="caution">
    <text evidence="8">The sequence shown here is derived from an EMBL/GenBank/DDBJ whole genome shotgun (WGS) entry which is preliminary data.</text>
</comment>
<evidence type="ECO:0000256" key="4">
    <source>
        <dbReference type="ARBA" id="ARBA00022801"/>
    </source>
</evidence>
<dbReference type="Pfam" id="PF13242">
    <property type="entry name" value="Hydrolase_like"/>
    <property type="match status" value="1"/>
</dbReference>
<dbReference type="EC" id="3.1.3.-" evidence="7"/>
<dbReference type="InterPro" id="IPR006543">
    <property type="entry name" value="Histidinol-phos"/>
</dbReference>
<keyword evidence="2 7" id="KW-0963">Cytoplasm</keyword>
<keyword evidence="9" id="KW-1185">Reference proteome</keyword>
<protein>
    <recommendedName>
        <fullName evidence="6 7">D,D-heptose 1,7-bisphosphate phosphatase</fullName>
        <ecNumber evidence="7">3.1.3.-</ecNumber>
    </recommendedName>
</protein>
<dbReference type="CDD" id="cd07503">
    <property type="entry name" value="HAD_HisB-N"/>
    <property type="match status" value="1"/>
</dbReference>
<dbReference type="PANTHER" id="PTHR42891:SF1">
    <property type="entry name" value="D-GLYCERO-BETA-D-MANNO-HEPTOSE-1,7-BISPHOSPHATE 7-PHOSPHATASE"/>
    <property type="match status" value="1"/>
</dbReference>
<evidence type="ECO:0000256" key="6">
    <source>
        <dbReference type="ARBA" id="ARBA00031828"/>
    </source>
</evidence>
<gene>
    <name evidence="8" type="ORF">FHS68_001893</name>
</gene>
<accession>A0ABX0UJQ9</accession>
<dbReference type="PANTHER" id="PTHR42891">
    <property type="entry name" value="D-GLYCERO-BETA-D-MANNO-HEPTOSE-1,7-BISPHOSPHATE 7-PHOSPHATASE"/>
    <property type="match status" value="1"/>
</dbReference>
<dbReference type="Proteomes" id="UP001179181">
    <property type="component" value="Unassembled WGS sequence"/>
</dbReference>
<comment type="similarity">
    <text evidence="7">Belongs to the gmhB family.</text>
</comment>
<dbReference type="RefSeq" id="WP_167269362.1">
    <property type="nucleotide sequence ID" value="NZ_JAASQJ010000002.1"/>
</dbReference>
<evidence type="ECO:0000256" key="7">
    <source>
        <dbReference type="PIRNR" id="PIRNR004682"/>
    </source>
</evidence>
<organism evidence="8 9">
    <name type="scientific">Dyadobacter arcticus</name>
    <dbReference type="NCBI Taxonomy" id="1078754"/>
    <lineage>
        <taxon>Bacteria</taxon>
        <taxon>Pseudomonadati</taxon>
        <taxon>Bacteroidota</taxon>
        <taxon>Cytophagia</taxon>
        <taxon>Cytophagales</taxon>
        <taxon>Spirosomataceae</taxon>
        <taxon>Dyadobacter</taxon>
    </lineage>
</organism>
<evidence type="ECO:0000256" key="2">
    <source>
        <dbReference type="ARBA" id="ARBA00022490"/>
    </source>
</evidence>
<dbReference type="SUPFAM" id="SSF56784">
    <property type="entry name" value="HAD-like"/>
    <property type="match status" value="1"/>
</dbReference>
<evidence type="ECO:0000313" key="9">
    <source>
        <dbReference type="Proteomes" id="UP001179181"/>
    </source>
</evidence>
<dbReference type="InterPro" id="IPR023214">
    <property type="entry name" value="HAD_sf"/>
</dbReference>
<sequence>MLYPEAPPTKAIFLDKDGTLVKDVPYNVDPEQVIFESDVLEGLRTLQEDGYRLAIISNQPGLSMGKFTQEQMDNLIDYFNAVFEENELELSGFYYCPHAPAEPGSSCECRKPEPGLLLHAAKELYIDLTQSWMIGDILNDVEAGNRAGCRTVLIDNGNETEWVKGKYRDPEYTARDFMDAADYITTKTIAADA</sequence>
<dbReference type="InterPro" id="IPR006549">
    <property type="entry name" value="HAD-SF_hydro_IIIA"/>
</dbReference>
<dbReference type="Gene3D" id="3.40.50.1000">
    <property type="entry name" value="HAD superfamily/HAD-like"/>
    <property type="match status" value="1"/>
</dbReference>
<dbReference type="NCBIfam" id="TIGR01662">
    <property type="entry name" value="HAD-SF-IIIA"/>
    <property type="match status" value="1"/>
</dbReference>
<dbReference type="InterPro" id="IPR004446">
    <property type="entry name" value="Heptose_bisP_phosphatase"/>
</dbReference>
<dbReference type="EMBL" id="JAASQJ010000002">
    <property type="protein sequence ID" value="NIJ52723.1"/>
    <property type="molecule type" value="Genomic_DNA"/>
</dbReference>
<name>A0ABX0UJQ9_9BACT</name>
<evidence type="ECO:0000256" key="5">
    <source>
        <dbReference type="ARBA" id="ARBA00023277"/>
    </source>
</evidence>
<dbReference type="PIRSF" id="PIRSF004682">
    <property type="entry name" value="GmhB"/>
    <property type="match status" value="1"/>
</dbReference>
<proteinExistence type="inferred from homology"/>
<dbReference type="NCBIfam" id="TIGR01656">
    <property type="entry name" value="Histidinol-ppas"/>
    <property type="match status" value="1"/>
</dbReference>
<evidence type="ECO:0000256" key="1">
    <source>
        <dbReference type="ARBA" id="ARBA00004496"/>
    </source>
</evidence>
<evidence type="ECO:0000256" key="3">
    <source>
        <dbReference type="ARBA" id="ARBA00022723"/>
    </source>
</evidence>
<dbReference type="InterPro" id="IPR036412">
    <property type="entry name" value="HAD-like_sf"/>
</dbReference>
<evidence type="ECO:0000313" key="8">
    <source>
        <dbReference type="EMBL" id="NIJ52723.1"/>
    </source>
</evidence>
<keyword evidence="4 7" id="KW-0378">Hydrolase</keyword>